<dbReference type="InterPro" id="IPR027417">
    <property type="entry name" value="P-loop_NTPase"/>
</dbReference>
<gene>
    <name evidence="1" type="primary">XRCC2</name>
    <name evidence="1" type="ORF">SO694_00057248</name>
</gene>
<reference evidence="1 2" key="1">
    <citation type="submission" date="2024-03" db="EMBL/GenBank/DDBJ databases">
        <title>Aureococcus anophagefferens CCMP1851 and Kratosvirus quantuckense: Draft genome of a second virus-susceptible host strain in the model system.</title>
        <authorList>
            <person name="Chase E."/>
            <person name="Truchon A.R."/>
            <person name="Schepens W."/>
            <person name="Wilhelm S.W."/>
        </authorList>
    </citation>
    <scope>NUCLEOTIDE SEQUENCE [LARGE SCALE GENOMIC DNA]</scope>
    <source>
        <strain evidence="1 2">CCMP1851</strain>
    </source>
</reference>
<keyword evidence="2" id="KW-1185">Reference proteome</keyword>
<evidence type="ECO:0000313" key="2">
    <source>
        <dbReference type="Proteomes" id="UP001363151"/>
    </source>
</evidence>
<evidence type="ECO:0000313" key="1">
    <source>
        <dbReference type="EMBL" id="KAK7240614.1"/>
    </source>
</evidence>
<dbReference type="Pfam" id="PF13481">
    <property type="entry name" value="AAA_25"/>
    <property type="match status" value="1"/>
</dbReference>
<protein>
    <submittedName>
        <fullName evidence="1">DNA repair and recombination protein Rad51</fullName>
    </submittedName>
</protein>
<accession>A0ABR1FXA9</accession>
<proteinExistence type="predicted"/>
<dbReference type="Gene3D" id="3.40.50.300">
    <property type="entry name" value="P-loop containing nucleotide triphosphate hydrolases"/>
    <property type="match status" value="1"/>
</dbReference>
<dbReference type="InterPro" id="IPR030547">
    <property type="entry name" value="XRCC2"/>
</dbReference>
<name>A0ABR1FXA9_AURAN</name>
<dbReference type="PANTHER" id="PTHR46644:SF2">
    <property type="entry name" value="DNA REPAIR PROTEIN XRCC2"/>
    <property type="match status" value="1"/>
</dbReference>
<dbReference type="PANTHER" id="PTHR46644">
    <property type="entry name" value="DNA REPAIR PROTEIN XRCC2"/>
    <property type="match status" value="1"/>
</dbReference>
<organism evidence="1 2">
    <name type="scientific">Aureococcus anophagefferens</name>
    <name type="common">Harmful bloom alga</name>
    <dbReference type="NCBI Taxonomy" id="44056"/>
    <lineage>
        <taxon>Eukaryota</taxon>
        <taxon>Sar</taxon>
        <taxon>Stramenopiles</taxon>
        <taxon>Ochrophyta</taxon>
        <taxon>Pelagophyceae</taxon>
        <taxon>Pelagomonadales</taxon>
        <taxon>Pelagomonadaceae</taxon>
        <taxon>Aureococcus</taxon>
    </lineage>
</organism>
<dbReference type="Proteomes" id="UP001363151">
    <property type="component" value="Unassembled WGS sequence"/>
</dbReference>
<dbReference type="CDD" id="cd19490">
    <property type="entry name" value="XRCC2"/>
    <property type="match status" value="1"/>
</dbReference>
<sequence length="280" mass="30292">MSATLLTLEPDETARAYLARAFAAPRLLGIPALDAAPCRGGEIVELYGEPQTGKSELLYRCAATWALPASRGGGARRVVLFDTEHKFQLPRLRAVVAAVAAAFPAADDAEPAAAAADAALGRILIAPCGTTLDFLCQLELVEQRAESEEAPLLLVDSIGAFLFTEDRPADRKLAAPSLTPACVRAIARLLARRRATLVAAKPAYYEAKAGDPRGDYHPEYLPRAWTALVKRRVCLSRESRTTHGPCRVAAKYGDFDADARRPTRHFSFQLDARGCSDFKD</sequence>
<dbReference type="EMBL" id="JBBJCI010000210">
    <property type="protein sequence ID" value="KAK7240614.1"/>
    <property type="molecule type" value="Genomic_DNA"/>
</dbReference>
<comment type="caution">
    <text evidence="1">The sequence shown here is derived from an EMBL/GenBank/DDBJ whole genome shotgun (WGS) entry which is preliminary data.</text>
</comment>
<dbReference type="SUPFAM" id="SSF52540">
    <property type="entry name" value="P-loop containing nucleoside triphosphate hydrolases"/>
    <property type="match status" value="1"/>
</dbReference>